<dbReference type="EMBL" id="PGWX01000234">
    <property type="protein sequence ID" value="PPJ76164.1"/>
    <property type="molecule type" value="Genomic_DNA"/>
</dbReference>
<evidence type="ECO:0000256" key="1">
    <source>
        <dbReference type="ARBA" id="ARBA00023125"/>
    </source>
</evidence>
<dbReference type="Proteomes" id="UP000238153">
    <property type="component" value="Unassembled WGS sequence"/>
</dbReference>
<name>A0A2A1KBJ9_STAHA</name>
<reference evidence="4 5" key="1">
    <citation type="submission" date="2017-11" db="EMBL/GenBank/DDBJ databases">
        <authorList>
            <person name="Founou R.C."/>
            <person name="Founou L."/>
            <person name="Allam M."/>
            <person name="Ismail A."/>
            <person name="Essack S.Y."/>
        </authorList>
    </citation>
    <scope>NUCLEOTIDE SEQUENCE [LARGE SCALE GENOMIC DNA]</scope>
    <source>
        <strain evidence="4 5">G811N2B1</strain>
    </source>
</reference>
<dbReference type="PROSITE" id="PS50995">
    <property type="entry name" value="HTH_MARR_2"/>
    <property type="match status" value="1"/>
</dbReference>
<dbReference type="EMBL" id="JAVSOO010000014">
    <property type="protein sequence ID" value="MDT4286719.1"/>
    <property type="molecule type" value="Genomic_DNA"/>
</dbReference>
<dbReference type="InterPro" id="IPR000835">
    <property type="entry name" value="HTH_MarR-typ"/>
</dbReference>
<protein>
    <submittedName>
        <fullName evidence="4">MarR family transcriptional regulator</fullName>
    </submittedName>
</protein>
<comment type="caution">
    <text evidence="4">The sequence shown here is derived from an EMBL/GenBank/DDBJ whole genome shotgun (WGS) entry which is preliminary data.</text>
</comment>
<evidence type="ECO:0000313" key="4">
    <source>
        <dbReference type="EMBL" id="PPJ76164.1"/>
    </source>
</evidence>
<evidence type="ECO:0000313" key="6">
    <source>
        <dbReference type="Proteomes" id="UP001269271"/>
    </source>
</evidence>
<dbReference type="KEGG" id="shh:ShL2_00686"/>
<dbReference type="InterPro" id="IPR039422">
    <property type="entry name" value="MarR/SlyA-like"/>
</dbReference>
<dbReference type="PANTHER" id="PTHR33164:SF44">
    <property type="entry name" value="TRANSCRIPTIONAL REGULATORY PROTEIN"/>
    <property type="match status" value="1"/>
</dbReference>
<dbReference type="GeneID" id="93780177"/>
<dbReference type="STRING" id="1283.ShL2_00686"/>
<evidence type="ECO:0000313" key="3">
    <source>
        <dbReference type="EMBL" id="MDT4286719.1"/>
    </source>
</evidence>
<dbReference type="Pfam" id="PF12802">
    <property type="entry name" value="MarR_2"/>
    <property type="match status" value="1"/>
</dbReference>
<dbReference type="GO" id="GO:0003700">
    <property type="term" value="F:DNA-binding transcription factor activity"/>
    <property type="evidence" value="ECO:0007669"/>
    <property type="project" value="InterPro"/>
</dbReference>
<dbReference type="GO" id="GO:0006950">
    <property type="term" value="P:response to stress"/>
    <property type="evidence" value="ECO:0007669"/>
    <property type="project" value="TreeGrafter"/>
</dbReference>
<proteinExistence type="predicted"/>
<keyword evidence="1" id="KW-0238">DNA-binding</keyword>
<gene>
    <name evidence="4" type="ORF">CV019_03995</name>
    <name evidence="3" type="ORF">RO950_06765</name>
</gene>
<reference evidence="3 6" key="2">
    <citation type="submission" date="2023-08" db="EMBL/GenBank/DDBJ databases">
        <title>Genomic surveillance of Staphylococcus haemolyticus neonatal outbreak in southern France.</title>
        <authorList>
            <person name="Magnan C."/>
            <person name="Morsli M."/>
            <person name="Thiery B."/>
            <person name="Salipante F."/>
            <person name="Attar J."/>
            <person name="Massimo D.M."/>
            <person name="Ory J."/>
            <person name="Pantel A."/>
            <person name="Lavigne J.-P."/>
        </authorList>
    </citation>
    <scope>NUCLEOTIDE SEQUENCE [LARGE SCALE GENOMIC DNA]</scope>
    <source>
        <strain evidence="3 6">NSH026</strain>
    </source>
</reference>
<keyword evidence="6" id="KW-1185">Reference proteome</keyword>
<feature type="domain" description="HTH marR-type" evidence="2">
    <location>
        <begin position="3"/>
        <end position="137"/>
    </location>
</feature>
<dbReference type="Gene3D" id="1.10.10.10">
    <property type="entry name" value="Winged helix-like DNA-binding domain superfamily/Winged helix DNA-binding domain"/>
    <property type="match status" value="1"/>
</dbReference>
<dbReference type="SMART" id="SM00347">
    <property type="entry name" value="HTH_MARR"/>
    <property type="match status" value="1"/>
</dbReference>
<dbReference type="InterPro" id="IPR036390">
    <property type="entry name" value="WH_DNA-bd_sf"/>
</dbReference>
<dbReference type="RefSeq" id="WP_011275110.1">
    <property type="nucleotide sequence ID" value="NZ_BKAY01000023.1"/>
</dbReference>
<dbReference type="OMA" id="QIHEAMI"/>
<organism evidence="4 5">
    <name type="scientific">Staphylococcus haemolyticus</name>
    <dbReference type="NCBI Taxonomy" id="1283"/>
    <lineage>
        <taxon>Bacteria</taxon>
        <taxon>Bacillati</taxon>
        <taxon>Bacillota</taxon>
        <taxon>Bacilli</taxon>
        <taxon>Bacillales</taxon>
        <taxon>Staphylococcaceae</taxon>
        <taxon>Staphylococcus</taxon>
    </lineage>
</organism>
<dbReference type="SUPFAM" id="SSF46785">
    <property type="entry name" value="Winged helix' DNA-binding domain"/>
    <property type="match status" value="1"/>
</dbReference>
<evidence type="ECO:0000313" key="5">
    <source>
        <dbReference type="Proteomes" id="UP000238153"/>
    </source>
</evidence>
<accession>A0A2A1KBJ9</accession>
<dbReference type="AlphaFoldDB" id="A0A2A1KBJ9"/>
<evidence type="ECO:0000259" key="2">
    <source>
        <dbReference type="PROSITE" id="PS50995"/>
    </source>
</evidence>
<dbReference type="Proteomes" id="UP001269271">
    <property type="component" value="Unassembled WGS sequence"/>
</dbReference>
<sequence length="145" mass="17083">MLTNEFFNSFIGLYRPYMKRTQSILDQFDLHPGQWLILRDIASTSPTTLVHISKRRFIEKPTTRKIIKVLSDRELLIVEPSKEDKREKLLSLSDKGQTLYVDVYRKILPVQRELIKNARLSDVELENVISVMNKLHHAFLEEESE</sequence>
<dbReference type="PANTHER" id="PTHR33164">
    <property type="entry name" value="TRANSCRIPTIONAL REGULATOR, MARR FAMILY"/>
    <property type="match status" value="1"/>
</dbReference>
<dbReference type="GO" id="GO:0003677">
    <property type="term" value="F:DNA binding"/>
    <property type="evidence" value="ECO:0007669"/>
    <property type="project" value="UniProtKB-KW"/>
</dbReference>
<dbReference type="InterPro" id="IPR036388">
    <property type="entry name" value="WH-like_DNA-bd_sf"/>
</dbReference>